<dbReference type="AlphaFoldDB" id="A0A5C3LWA5"/>
<sequence length="208" mass="24119">MGFLSPNFISKVLSTTSDPNLFQGPTLHFAVVICKEETNLHNRRHFDYWGLAVSLDKFDMASTNSIRVYAPSKAGFDTSNPAQTWSSEYRDYVSKELHDHIIFFIELNNTSRSLTSEDGIHIMLNDIIRTKDKRETKKGVRDAKKGAEVTERAWLVDVLTFLKKHRYIKMSSREKTVGSFVERLEIFREHSKIAPRDAKQLQCEELYR</sequence>
<reference evidence="1 2" key="1">
    <citation type="journal article" date="2019" name="Nat. Ecol. Evol.">
        <title>Megaphylogeny resolves global patterns of mushroom evolution.</title>
        <authorList>
            <person name="Varga T."/>
            <person name="Krizsan K."/>
            <person name="Foldi C."/>
            <person name="Dima B."/>
            <person name="Sanchez-Garcia M."/>
            <person name="Sanchez-Ramirez S."/>
            <person name="Szollosi G.J."/>
            <person name="Szarkandi J.G."/>
            <person name="Papp V."/>
            <person name="Albert L."/>
            <person name="Andreopoulos W."/>
            <person name="Angelini C."/>
            <person name="Antonin V."/>
            <person name="Barry K.W."/>
            <person name="Bougher N.L."/>
            <person name="Buchanan P."/>
            <person name="Buyck B."/>
            <person name="Bense V."/>
            <person name="Catcheside P."/>
            <person name="Chovatia M."/>
            <person name="Cooper J."/>
            <person name="Damon W."/>
            <person name="Desjardin D."/>
            <person name="Finy P."/>
            <person name="Geml J."/>
            <person name="Haridas S."/>
            <person name="Hughes K."/>
            <person name="Justo A."/>
            <person name="Karasinski D."/>
            <person name="Kautmanova I."/>
            <person name="Kiss B."/>
            <person name="Kocsube S."/>
            <person name="Kotiranta H."/>
            <person name="LaButti K.M."/>
            <person name="Lechner B.E."/>
            <person name="Liimatainen K."/>
            <person name="Lipzen A."/>
            <person name="Lukacs Z."/>
            <person name="Mihaltcheva S."/>
            <person name="Morgado L.N."/>
            <person name="Niskanen T."/>
            <person name="Noordeloos M.E."/>
            <person name="Ohm R.A."/>
            <person name="Ortiz-Santana B."/>
            <person name="Ovrebo C."/>
            <person name="Racz N."/>
            <person name="Riley R."/>
            <person name="Savchenko A."/>
            <person name="Shiryaev A."/>
            <person name="Soop K."/>
            <person name="Spirin V."/>
            <person name="Szebenyi C."/>
            <person name="Tomsovsky M."/>
            <person name="Tulloss R.E."/>
            <person name="Uehling J."/>
            <person name="Grigoriev I.V."/>
            <person name="Vagvolgyi C."/>
            <person name="Papp T."/>
            <person name="Martin F.M."/>
            <person name="Miettinen O."/>
            <person name="Hibbett D.S."/>
            <person name="Nagy L.G."/>
        </authorList>
    </citation>
    <scope>NUCLEOTIDE SEQUENCE [LARGE SCALE GENOMIC DNA]</scope>
    <source>
        <strain evidence="1 2">CBS 166.37</strain>
    </source>
</reference>
<accession>A0A5C3LWA5</accession>
<proteinExistence type="predicted"/>
<protein>
    <submittedName>
        <fullName evidence="1">Uncharacterized protein</fullName>
    </submittedName>
</protein>
<keyword evidence="2" id="KW-1185">Reference proteome</keyword>
<dbReference type="EMBL" id="ML213612">
    <property type="protein sequence ID" value="TFK36653.1"/>
    <property type="molecule type" value="Genomic_DNA"/>
</dbReference>
<gene>
    <name evidence="1" type="ORF">BDQ12DRAFT_686287</name>
</gene>
<dbReference type="Proteomes" id="UP000308652">
    <property type="component" value="Unassembled WGS sequence"/>
</dbReference>
<evidence type="ECO:0000313" key="1">
    <source>
        <dbReference type="EMBL" id="TFK36653.1"/>
    </source>
</evidence>
<name>A0A5C3LWA5_9AGAR</name>
<evidence type="ECO:0000313" key="2">
    <source>
        <dbReference type="Proteomes" id="UP000308652"/>
    </source>
</evidence>
<organism evidence="1 2">
    <name type="scientific">Crucibulum laeve</name>
    <dbReference type="NCBI Taxonomy" id="68775"/>
    <lineage>
        <taxon>Eukaryota</taxon>
        <taxon>Fungi</taxon>
        <taxon>Dikarya</taxon>
        <taxon>Basidiomycota</taxon>
        <taxon>Agaricomycotina</taxon>
        <taxon>Agaricomycetes</taxon>
        <taxon>Agaricomycetidae</taxon>
        <taxon>Agaricales</taxon>
        <taxon>Agaricineae</taxon>
        <taxon>Nidulariaceae</taxon>
        <taxon>Crucibulum</taxon>
    </lineage>
</organism>